<dbReference type="InterPro" id="IPR037523">
    <property type="entry name" value="VOC_core"/>
</dbReference>
<dbReference type="Proteomes" id="UP000229526">
    <property type="component" value="Unassembled WGS sequence"/>
</dbReference>
<evidence type="ECO:0000259" key="1">
    <source>
        <dbReference type="PROSITE" id="PS51819"/>
    </source>
</evidence>
<proteinExistence type="predicted"/>
<evidence type="ECO:0000313" key="3">
    <source>
        <dbReference type="Proteomes" id="UP000229526"/>
    </source>
</evidence>
<sequence length="149" mass="17467">MTSPVRNNLVVELHVPDFAPIRGFYGKLGFEIISEKLKTVEHPGYLVMQLKGDIGNTIINFYGDDERVFNQSYFKQFPRDTIRGYAIEMTIPVADVDAIYKLAIEKLTKHVVKPLQETKDEKWTWRDFRMADPYGYYIRITELLDWGQE</sequence>
<evidence type="ECO:0000313" key="2">
    <source>
        <dbReference type="EMBL" id="PIR87273.1"/>
    </source>
</evidence>
<reference evidence="3" key="1">
    <citation type="submission" date="2017-09" db="EMBL/GenBank/DDBJ databases">
        <title>Depth-based differentiation of microbial function through sediment-hosted aquifers and enrichment of novel symbionts in the deep terrestrial subsurface.</title>
        <authorList>
            <person name="Probst A.J."/>
            <person name="Ladd B."/>
            <person name="Jarett J.K."/>
            <person name="Geller-Mcgrath D.E."/>
            <person name="Sieber C.M.K."/>
            <person name="Emerson J.B."/>
            <person name="Anantharaman K."/>
            <person name="Thomas B.C."/>
            <person name="Malmstrom R."/>
            <person name="Stieglmeier M."/>
            <person name="Klingl A."/>
            <person name="Woyke T."/>
            <person name="Ryan C.M."/>
            <person name="Banfield J.F."/>
        </authorList>
    </citation>
    <scope>NUCLEOTIDE SEQUENCE [LARGE SCALE GENOMIC DNA]</scope>
</reference>
<dbReference type="SUPFAM" id="SSF54593">
    <property type="entry name" value="Glyoxalase/Bleomycin resistance protein/Dihydroxybiphenyl dioxygenase"/>
    <property type="match status" value="1"/>
</dbReference>
<comment type="caution">
    <text evidence="2">The sequence shown here is derived from an EMBL/GenBank/DDBJ whole genome shotgun (WGS) entry which is preliminary data.</text>
</comment>
<feature type="domain" description="VOC" evidence="1">
    <location>
        <begin position="6"/>
        <end position="143"/>
    </location>
</feature>
<organism evidence="2 3">
    <name type="scientific">Candidatus Harrisonbacteria bacterium CG10_big_fil_rev_8_21_14_0_10_49_15</name>
    <dbReference type="NCBI Taxonomy" id="1974587"/>
    <lineage>
        <taxon>Bacteria</taxon>
        <taxon>Candidatus Harrisoniibacteriota</taxon>
    </lineage>
</organism>
<dbReference type="EMBL" id="PFBD01000011">
    <property type="protein sequence ID" value="PIR87273.1"/>
    <property type="molecule type" value="Genomic_DNA"/>
</dbReference>
<dbReference type="AlphaFoldDB" id="A0A2H0ULK8"/>
<protein>
    <recommendedName>
        <fullName evidence="1">VOC domain-containing protein</fullName>
    </recommendedName>
</protein>
<dbReference type="PROSITE" id="PS51819">
    <property type="entry name" value="VOC"/>
    <property type="match status" value="1"/>
</dbReference>
<dbReference type="InterPro" id="IPR029068">
    <property type="entry name" value="Glyas_Bleomycin-R_OHBP_Dase"/>
</dbReference>
<name>A0A2H0ULK8_9BACT</name>
<gene>
    <name evidence="2" type="ORF">COU11_01235</name>
</gene>
<dbReference type="Gene3D" id="3.10.180.10">
    <property type="entry name" value="2,3-Dihydroxybiphenyl 1,2-Dioxygenase, domain 1"/>
    <property type="match status" value="1"/>
</dbReference>
<accession>A0A2H0ULK8</accession>